<evidence type="ECO:0000256" key="14">
    <source>
        <dbReference type="ARBA" id="ARBA00030377"/>
    </source>
</evidence>
<dbReference type="GeneID" id="103118848"/>
<evidence type="ECO:0000256" key="15">
    <source>
        <dbReference type="ARBA" id="ARBA00033364"/>
    </source>
</evidence>
<comment type="similarity">
    <text evidence="3">Belongs to the complex I NDUFB1 subunit family.</text>
</comment>
<evidence type="ECO:0000256" key="3">
    <source>
        <dbReference type="ARBA" id="ARBA00007393"/>
    </source>
</evidence>
<evidence type="ECO:0000313" key="17">
    <source>
        <dbReference type="RefSeq" id="XP_060040667.1"/>
    </source>
</evidence>
<keyword evidence="7" id="KW-0679">Respiratory chain</keyword>
<proteinExistence type="inferred from homology"/>
<organism evidence="16 18">
    <name type="scientific">Erinaceus europaeus</name>
    <name type="common">Western European hedgehog</name>
    <dbReference type="NCBI Taxonomy" id="9365"/>
    <lineage>
        <taxon>Eukaryota</taxon>
        <taxon>Metazoa</taxon>
        <taxon>Chordata</taxon>
        <taxon>Craniata</taxon>
        <taxon>Vertebrata</taxon>
        <taxon>Euteleostomi</taxon>
        <taxon>Mammalia</taxon>
        <taxon>Eutheria</taxon>
        <taxon>Laurasiatheria</taxon>
        <taxon>Eulipotyphla</taxon>
        <taxon>Erinaceidae</taxon>
        <taxon>Erinaceinae</taxon>
        <taxon>Erinaceus</taxon>
    </lineage>
</organism>
<keyword evidence="9" id="KW-0999">Mitochondrion inner membrane</keyword>
<dbReference type="Pfam" id="PF08040">
    <property type="entry name" value="NADH_oxidored"/>
    <property type="match status" value="1"/>
</dbReference>
<keyword evidence="16" id="KW-1185">Reference proteome</keyword>
<dbReference type="PANTHER" id="PTHR15222">
    <property type="entry name" value="NADH DEHYDROGENASE [UBIQUINONE] 1 BETA SUBCOMPLEX SUBUNIT 1"/>
    <property type="match status" value="1"/>
</dbReference>
<evidence type="ECO:0000256" key="1">
    <source>
        <dbReference type="ARBA" id="ARBA00003335"/>
    </source>
</evidence>
<evidence type="ECO:0000256" key="10">
    <source>
        <dbReference type="ARBA" id="ARBA00022982"/>
    </source>
</evidence>
<evidence type="ECO:0000256" key="11">
    <source>
        <dbReference type="ARBA" id="ARBA00022989"/>
    </source>
</evidence>
<dbReference type="Proteomes" id="UP001652624">
    <property type="component" value="Unplaced"/>
</dbReference>
<comment type="subunit">
    <text evidence="4">Complex I is composed of 45 different subunits.</text>
</comment>
<evidence type="ECO:0000256" key="4">
    <source>
        <dbReference type="ARBA" id="ARBA00011533"/>
    </source>
</evidence>
<sequence length="57" mass="6750">MRLLQVLRDHWVHVLVPAGFVFGCVLDRRADEQLAAFRNRSALFRRELRPSEDATWK</sequence>
<accession>A0ABM3WVS2</accession>
<keyword evidence="8" id="KW-0812">Transmembrane</keyword>
<evidence type="ECO:0000256" key="12">
    <source>
        <dbReference type="ARBA" id="ARBA00023128"/>
    </source>
</evidence>
<evidence type="ECO:0000256" key="13">
    <source>
        <dbReference type="ARBA" id="ARBA00023136"/>
    </source>
</evidence>
<dbReference type="RefSeq" id="XP_060040668.1">
    <property type="nucleotide sequence ID" value="XM_060184685.1"/>
</dbReference>
<comment type="function">
    <text evidence="1">Accessory subunit of the mitochondrial membrane respiratory chain NADH dehydrogenase (Complex I) that is believed not to be involved in catalysis. Complex I functions in the transfer of electrons from NADH to the respiratory chain. The immediate electron acceptor for the enzyme is believed to be ubiquinone.</text>
</comment>
<keyword evidence="11" id="KW-1133">Transmembrane helix</keyword>
<dbReference type="RefSeq" id="XP_060040667.1">
    <property type="nucleotide sequence ID" value="XM_060184684.1"/>
</dbReference>
<evidence type="ECO:0000256" key="6">
    <source>
        <dbReference type="ARBA" id="ARBA00022448"/>
    </source>
</evidence>
<evidence type="ECO:0000313" key="16">
    <source>
        <dbReference type="Proteomes" id="UP001652624"/>
    </source>
</evidence>
<keyword evidence="6" id="KW-0813">Transport</keyword>
<evidence type="ECO:0000256" key="5">
    <source>
        <dbReference type="ARBA" id="ARBA00018678"/>
    </source>
</evidence>
<evidence type="ECO:0000256" key="8">
    <source>
        <dbReference type="ARBA" id="ARBA00022692"/>
    </source>
</evidence>
<protein>
    <recommendedName>
        <fullName evidence="5">NADH dehydrogenase [ubiquinone] 1 beta subcomplex subunit 1</fullName>
    </recommendedName>
    <alternativeName>
        <fullName evidence="15">Complex I-MNLL</fullName>
    </alternativeName>
    <alternativeName>
        <fullName evidence="14">NADH-ubiquinone oxidoreductase MNLL subunit</fullName>
    </alternativeName>
</protein>
<comment type="subcellular location">
    <subcellularLocation>
        <location evidence="2">Mitochondrion inner membrane</location>
        <topology evidence="2">Single-pass membrane protein</topology>
        <orientation evidence="2">Matrix side</orientation>
    </subcellularLocation>
</comment>
<keyword evidence="13" id="KW-0472">Membrane</keyword>
<evidence type="ECO:0000256" key="9">
    <source>
        <dbReference type="ARBA" id="ARBA00022792"/>
    </source>
</evidence>
<dbReference type="PROSITE" id="PS51257">
    <property type="entry name" value="PROKAR_LIPOPROTEIN"/>
    <property type="match status" value="1"/>
</dbReference>
<evidence type="ECO:0000256" key="2">
    <source>
        <dbReference type="ARBA" id="ARBA00004298"/>
    </source>
</evidence>
<dbReference type="PANTHER" id="PTHR15222:SF2">
    <property type="entry name" value="NADH DEHYDROGENASE [UBIQUINONE] 1 BETA SUBCOMPLEX SUBUNIT 1"/>
    <property type="match status" value="1"/>
</dbReference>
<evidence type="ECO:0000313" key="18">
    <source>
        <dbReference type="RefSeq" id="XP_060040668.1"/>
    </source>
</evidence>
<evidence type="ECO:0000256" key="7">
    <source>
        <dbReference type="ARBA" id="ARBA00022660"/>
    </source>
</evidence>
<name>A0ABM3WVS2_ERIEU</name>
<keyword evidence="12" id="KW-0496">Mitochondrion</keyword>
<reference evidence="17 18" key="1">
    <citation type="submission" date="2025-05" db="UniProtKB">
        <authorList>
            <consortium name="RefSeq"/>
        </authorList>
    </citation>
    <scope>IDENTIFICATION</scope>
</reference>
<keyword evidence="10" id="KW-0249">Electron transport</keyword>
<dbReference type="InterPro" id="IPR012575">
    <property type="entry name" value="NDUB1"/>
</dbReference>
<gene>
    <name evidence="17 18" type="primary">NDUFB1</name>
</gene>